<dbReference type="EMBL" id="JXTB01000034">
    <property type="protein sequence ID" value="PON73298.1"/>
    <property type="molecule type" value="Genomic_DNA"/>
</dbReference>
<dbReference type="OrthoDB" id="1161477at2759"/>
<reference evidence="2" key="1">
    <citation type="submission" date="2016-06" db="EMBL/GenBank/DDBJ databases">
        <title>Parallel loss of symbiosis genes in relatives of nitrogen-fixing non-legume Parasponia.</title>
        <authorList>
            <person name="Van Velzen R."/>
            <person name="Holmer R."/>
            <person name="Bu F."/>
            <person name="Rutten L."/>
            <person name="Van Zeijl A."/>
            <person name="Liu W."/>
            <person name="Santuari L."/>
            <person name="Cao Q."/>
            <person name="Sharma T."/>
            <person name="Shen D."/>
            <person name="Roswanjaya Y."/>
            <person name="Wardhani T."/>
            <person name="Kalhor M.S."/>
            <person name="Jansen J."/>
            <person name="Van den Hoogen J."/>
            <person name="Gungor B."/>
            <person name="Hartog M."/>
            <person name="Hontelez J."/>
            <person name="Verver J."/>
            <person name="Yang W.-C."/>
            <person name="Schijlen E."/>
            <person name="Repin R."/>
            <person name="Schilthuizen M."/>
            <person name="Schranz E."/>
            <person name="Heidstra R."/>
            <person name="Miyata K."/>
            <person name="Fedorova E."/>
            <person name="Kohlen W."/>
            <person name="Bisseling T."/>
            <person name="Smit S."/>
            <person name="Geurts R."/>
        </authorList>
    </citation>
    <scope>NUCLEOTIDE SEQUENCE [LARGE SCALE GENOMIC DNA]</scope>
    <source>
        <strain evidence="2">cv. WU1-14</strain>
    </source>
</reference>
<organism evidence="1 2">
    <name type="scientific">Parasponia andersonii</name>
    <name type="common">Sponia andersonii</name>
    <dbReference type="NCBI Taxonomy" id="3476"/>
    <lineage>
        <taxon>Eukaryota</taxon>
        <taxon>Viridiplantae</taxon>
        <taxon>Streptophyta</taxon>
        <taxon>Embryophyta</taxon>
        <taxon>Tracheophyta</taxon>
        <taxon>Spermatophyta</taxon>
        <taxon>Magnoliopsida</taxon>
        <taxon>eudicotyledons</taxon>
        <taxon>Gunneridae</taxon>
        <taxon>Pentapetalae</taxon>
        <taxon>rosids</taxon>
        <taxon>fabids</taxon>
        <taxon>Rosales</taxon>
        <taxon>Cannabaceae</taxon>
        <taxon>Parasponia</taxon>
    </lineage>
</organism>
<comment type="caution">
    <text evidence="1">The sequence shown here is derived from an EMBL/GenBank/DDBJ whole genome shotgun (WGS) entry which is preliminary data.</text>
</comment>
<dbReference type="AlphaFoldDB" id="A0A2P5DJ33"/>
<protein>
    <submittedName>
        <fullName evidence="1">Uncharacterized protein</fullName>
    </submittedName>
</protein>
<gene>
    <name evidence="1" type="ORF">PanWU01x14_058020</name>
</gene>
<proteinExistence type="predicted"/>
<evidence type="ECO:0000313" key="1">
    <source>
        <dbReference type="EMBL" id="PON73298.1"/>
    </source>
</evidence>
<sequence>MCYSGVALVSPRDLAERRRWHALQANMAAVAETANYAHAPNLEVREAAGGGSVKQYCLCSPTQHPGSFRCRQHQAEYAWGGRTLRIRSSN</sequence>
<dbReference type="PANTHER" id="PTHR33132:SF148">
    <property type="entry name" value="SERINE-RICH PROTEIN-RELATED"/>
    <property type="match status" value="1"/>
</dbReference>
<dbReference type="PANTHER" id="PTHR33132">
    <property type="entry name" value="OSJNBB0118P14.9 PROTEIN"/>
    <property type="match status" value="1"/>
</dbReference>
<evidence type="ECO:0000313" key="2">
    <source>
        <dbReference type="Proteomes" id="UP000237105"/>
    </source>
</evidence>
<dbReference type="Proteomes" id="UP000237105">
    <property type="component" value="Unassembled WGS sequence"/>
</dbReference>
<accession>A0A2P5DJ33</accession>
<name>A0A2P5DJ33_PARAD</name>
<keyword evidence="2" id="KW-1185">Reference proteome</keyword>